<dbReference type="AlphaFoldDB" id="A0A1G9IT55"/>
<dbReference type="EMBL" id="FNFY01000037">
    <property type="protein sequence ID" value="SDL28103.1"/>
    <property type="molecule type" value="Genomic_DNA"/>
</dbReference>
<dbReference type="STRING" id="576118.SAMN05216216_1375"/>
<keyword evidence="2" id="KW-1185">Reference proteome</keyword>
<accession>A0A1G9IT55</accession>
<proteinExistence type="predicted"/>
<protein>
    <recommendedName>
        <fullName evidence="3">Restriction endonuclease</fullName>
    </recommendedName>
</protein>
<dbReference type="RefSeq" id="WP_218118674.1">
    <property type="nucleotide sequence ID" value="NZ_FNFY01000037.1"/>
</dbReference>
<gene>
    <name evidence="1" type="ORF">SAMN05216216_1375</name>
</gene>
<evidence type="ECO:0008006" key="3">
    <source>
        <dbReference type="Google" id="ProtNLM"/>
    </source>
</evidence>
<reference evidence="2" key="1">
    <citation type="submission" date="2016-10" db="EMBL/GenBank/DDBJ databases">
        <authorList>
            <person name="Varghese N."/>
            <person name="Submissions S."/>
        </authorList>
    </citation>
    <scope>NUCLEOTIDE SEQUENCE [LARGE SCALE GENOMIC DNA]</scope>
    <source>
        <strain evidence="2">CGMCC 1.8895</strain>
    </source>
</reference>
<evidence type="ECO:0000313" key="1">
    <source>
        <dbReference type="EMBL" id="SDL28103.1"/>
    </source>
</evidence>
<dbReference type="Proteomes" id="UP000199008">
    <property type="component" value="Unassembled WGS sequence"/>
</dbReference>
<name>A0A1G9IT55_9BACL</name>
<evidence type="ECO:0000313" key="2">
    <source>
        <dbReference type="Proteomes" id="UP000199008"/>
    </source>
</evidence>
<organism evidence="1 2">
    <name type="scientific">Lacicoccus qingdaonensis</name>
    <dbReference type="NCBI Taxonomy" id="576118"/>
    <lineage>
        <taxon>Bacteria</taxon>
        <taxon>Bacillati</taxon>
        <taxon>Bacillota</taxon>
        <taxon>Bacilli</taxon>
        <taxon>Bacillales</taxon>
        <taxon>Salinicoccaceae</taxon>
        <taxon>Lacicoccus</taxon>
    </lineage>
</organism>
<sequence>MIEKGKILEHLDKYDYDIRKTGNGRWIDQKCTPDVLSIVADCVHNYINDNGIYERFTSKDIWHSEYTESFVEQIFSKPNTKHEKTTNEYDKFFSQPLELLAHARILKKSKIGRSNYYRADNLRLLEFISIREFNSLNFLIEYIKKVLQDSNQLIHFIEFFDKQTPESFVQLKTQYEDFIIKNTKINGVTEVRRIFTKVLNPLAYSKKKKGTQRGRLSKNIITLSMLMYNQENFRDISSEKPKNMTRQEWELEHQSKINKEFFKYQSSKAKSFIKKYNDEFRNSKSEVNDEYSSGVATQIHHIFPEGQFPQIAMYYENLIALTPTQHFNKAHPNNHTYIIDEDYQEILLKAKAGTIKEDLTRSDEPIYSFENFITVINVGFNTDYEIVGEEYLYVMEVLNSHYCN</sequence>